<dbReference type="Pfam" id="PF02321">
    <property type="entry name" value="OEP"/>
    <property type="match status" value="2"/>
</dbReference>
<dbReference type="InterPro" id="IPR003423">
    <property type="entry name" value="OMP_efflux"/>
</dbReference>
<keyword evidence="2" id="KW-1134">Transmembrane beta strand</keyword>
<dbReference type="GO" id="GO:0005886">
    <property type="term" value="C:plasma membrane"/>
    <property type="evidence" value="ECO:0007669"/>
    <property type="project" value="UniProtKB-SubCell"/>
</dbReference>
<name>A0AAT9FI29_9BACT</name>
<comment type="similarity">
    <text evidence="1 2">Belongs to the outer membrane factor (OMF) (TC 1.B.17) family.</text>
</comment>
<sequence length="475" mass="51529">MKVEQINTITRVSALGLVTVALFACVGKPPESSMSEVSGLAPSSWSATKQAKAGVDGNWVARFGDSSLNALVKEALSQNQDMKIAAERVVRAAEAARISDATSRPQVGLSANGTRRKTIFVGFPFGGSQLSNTYGVEMKVDWEPELWGMARAGKSAALAEWQAGGQDYRAARASLAGQVSKAWFALAEANEQVTLAKQALEIRKKTEVAVQERFERSLREEGGSASQLRLAQTDVASAKADLSAKQGDLENARRQLELLVGRYPAGKLSGRARLPRVMSSPPAGLPSELLLRRPDIIAAERRYSSTVKRIKEAKLSIFPSFKITGTAGTTTDSLGQILNSDFGVWSLGGNIAQPLLTGGRVKSEIRVRKSNQREAMATLHKTVLNAFGEVEQSLATERWLQRREAEMREALTLAKDAAKASEDDFRDGNGDVLTLFNAQTRRIQIESQYASLRRLRLTNRVDLHLALGGGFTVSN</sequence>
<keyword evidence="2" id="KW-0564">Palmitate</keyword>
<comment type="subcellular location">
    <subcellularLocation>
        <location evidence="2">Cell membrane</location>
        <topology evidence="2">Lipid-anchor</topology>
    </subcellularLocation>
</comment>
<keyword evidence="2" id="KW-0812">Transmembrane</keyword>
<dbReference type="InterPro" id="IPR010131">
    <property type="entry name" value="MdtP/NodT-like"/>
</dbReference>
<dbReference type="SUPFAM" id="SSF56954">
    <property type="entry name" value="Outer membrane efflux proteins (OEP)"/>
    <property type="match status" value="1"/>
</dbReference>
<dbReference type="KEGG" id="osu:NT6N_06620"/>
<keyword evidence="2" id="KW-0472">Membrane</keyword>
<dbReference type="NCBIfam" id="TIGR01845">
    <property type="entry name" value="outer_NodT"/>
    <property type="match status" value="1"/>
</dbReference>
<dbReference type="PROSITE" id="PS51257">
    <property type="entry name" value="PROKAR_LIPOPROTEIN"/>
    <property type="match status" value="1"/>
</dbReference>
<dbReference type="Gene3D" id="2.20.200.10">
    <property type="entry name" value="Outer membrane efflux proteins (OEP)"/>
    <property type="match status" value="1"/>
</dbReference>
<protein>
    <submittedName>
        <fullName evidence="3">RND transporter</fullName>
    </submittedName>
</protein>
<proteinExistence type="inferred from homology"/>
<dbReference type="Gene3D" id="1.20.1600.10">
    <property type="entry name" value="Outer membrane efflux proteins (OEP)"/>
    <property type="match status" value="1"/>
</dbReference>
<dbReference type="PANTHER" id="PTHR30203:SF29">
    <property type="entry name" value="PROTEIN CYAE"/>
    <property type="match status" value="1"/>
</dbReference>
<accession>A0AAT9FI29</accession>
<dbReference type="PANTHER" id="PTHR30203">
    <property type="entry name" value="OUTER MEMBRANE CATION EFFLUX PROTEIN"/>
    <property type="match status" value="1"/>
</dbReference>
<dbReference type="EMBL" id="AP026866">
    <property type="protein sequence ID" value="BDS05622.1"/>
    <property type="molecule type" value="Genomic_DNA"/>
</dbReference>
<keyword evidence="2" id="KW-0449">Lipoprotein</keyword>
<evidence type="ECO:0000256" key="1">
    <source>
        <dbReference type="ARBA" id="ARBA00007613"/>
    </source>
</evidence>
<evidence type="ECO:0000313" key="3">
    <source>
        <dbReference type="EMBL" id="BDS05622.1"/>
    </source>
</evidence>
<organism evidence="3">
    <name type="scientific">Oceaniferula spumae</name>
    <dbReference type="NCBI Taxonomy" id="2979115"/>
    <lineage>
        <taxon>Bacteria</taxon>
        <taxon>Pseudomonadati</taxon>
        <taxon>Verrucomicrobiota</taxon>
        <taxon>Verrucomicrobiia</taxon>
        <taxon>Verrucomicrobiales</taxon>
        <taxon>Verrucomicrobiaceae</taxon>
        <taxon>Oceaniferula</taxon>
    </lineage>
</organism>
<gene>
    <name evidence="3" type="ORF">NT6N_06620</name>
</gene>
<reference evidence="3" key="1">
    <citation type="submission" date="2024-07" db="EMBL/GenBank/DDBJ databases">
        <title>Complete genome sequence of Verrucomicrobiaceae bacterium NT6N.</title>
        <authorList>
            <person name="Huang C."/>
            <person name="Takami H."/>
            <person name="Hamasaki K."/>
        </authorList>
    </citation>
    <scope>NUCLEOTIDE SEQUENCE</scope>
    <source>
        <strain evidence="3">NT6N</strain>
    </source>
</reference>
<evidence type="ECO:0000256" key="2">
    <source>
        <dbReference type="RuleBase" id="RU362097"/>
    </source>
</evidence>
<dbReference type="AlphaFoldDB" id="A0AAT9FI29"/>
<dbReference type="GO" id="GO:0015562">
    <property type="term" value="F:efflux transmembrane transporter activity"/>
    <property type="evidence" value="ECO:0007669"/>
    <property type="project" value="InterPro"/>
</dbReference>